<dbReference type="STRING" id="235985.SAMN05414137_14420"/>
<keyword evidence="3" id="KW-1185">Reference proteome</keyword>
<dbReference type="Proteomes" id="UP000183015">
    <property type="component" value="Unassembled WGS sequence"/>
</dbReference>
<evidence type="ECO:0000313" key="3">
    <source>
        <dbReference type="Proteomes" id="UP000183015"/>
    </source>
</evidence>
<gene>
    <name evidence="1" type="ORF">SAMN05414137_14420</name>
    <name evidence="2" type="ORF">SAMN05414137_15410</name>
</gene>
<protein>
    <submittedName>
        <fullName evidence="1">Uncharacterized protein</fullName>
    </submittedName>
</protein>
<name>A0A1H8AEK9_STRJI</name>
<evidence type="ECO:0000313" key="1">
    <source>
        <dbReference type="EMBL" id="SEM69170.1"/>
    </source>
</evidence>
<proteinExistence type="predicted"/>
<dbReference type="RefSeq" id="WP_042459487.1">
    <property type="nucleotide sequence ID" value="NZ_BBPN01000060.1"/>
</dbReference>
<dbReference type="EMBL" id="FOAZ01000054">
    <property type="protein sequence ID" value="SEM76133.1"/>
    <property type="molecule type" value="Genomic_DNA"/>
</dbReference>
<reference evidence="1" key="1">
    <citation type="submission" date="2016-10" db="EMBL/GenBank/DDBJ databases">
        <authorList>
            <person name="de Groot N.N."/>
        </authorList>
    </citation>
    <scope>NUCLEOTIDE SEQUENCE [LARGE SCALE GENOMIC DNA]</scope>
    <source>
        <strain evidence="1">CGMCC 4.1857</strain>
    </source>
</reference>
<reference evidence="3" key="2">
    <citation type="submission" date="2016-10" db="EMBL/GenBank/DDBJ databases">
        <authorList>
            <person name="Varghese N."/>
        </authorList>
    </citation>
    <scope>NUCLEOTIDE SEQUENCE [LARGE SCALE GENOMIC DNA]</scope>
    <source>
        <strain evidence="3">DSM 45096 / BCRC 16803 / CGMCC 4.1857 / CIP 109030 / JCM 12277 / KCTC 19219 / NBRC 100920 / 33214</strain>
    </source>
</reference>
<dbReference type="EMBL" id="FOAZ01000044">
    <property type="protein sequence ID" value="SEM69170.1"/>
    <property type="molecule type" value="Genomic_DNA"/>
</dbReference>
<evidence type="ECO:0000313" key="2">
    <source>
        <dbReference type="EMBL" id="SEM76133.1"/>
    </source>
</evidence>
<organism evidence="1 3">
    <name type="scientific">Streptacidiphilus jiangxiensis</name>
    <dbReference type="NCBI Taxonomy" id="235985"/>
    <lineage>
        <taxon>Bacteria</taxon>
        <taxon>Bacillati</taxon>
        <taxon>Actinomycetota</taxon>
        <taxon>Actinomycetes</taxon>
        <taxon>Kitasatosporales</taxon>
        <taxon>Streptomycetaceae</taxon>
        <taxon>Streptacidiphilus</taxon>
    </lineage>
</organism>
<dbReference type="AlphaFoldDB" id="A0A1H8AEK9"/>
<accession>A0A1H8AEK9</accession>
<sequence>MAVAHDMVSRALGFVEEAAQAREFHAGSIEDFALEGQLEEDRIEEQVHKLVLDAPADWTESLYLFNPSHR</sequence>